<gene>
    <name evidence="2" type="ORF">SAMN04487940_113105</name>
</gene>
<proteinExistence type="predicted"/>
<dbReference type="EMBL" id="FNYY01000013">
    <property type="protein sequence ID" value="SEJ90804.1"/>
    <property type="molecule type" value="Genomic_DNA"/>
</dbReference>
<comment type="caution">
    <text evidence="2">The sequence shown here is derived from an EMBL/GenBank/DDBJ whole genome shotgun (WGS) entry which is preliminary data.</text>
</comment>
<feature type="transmembrane region" description="Helical" evidence="1">
    <location>
        <begin position="6"/>
        <end position="31"/>
    </location>
</feature>
<evidence type="ECO:0000256" key="1">
    <source>
        <dbReference type="SAM" id="Phobius"/>
    </source>
</evidence>
<accession>A0A975WCH2</accession>
<evidence type="ECO:0000313" key="2">
    <source>
        <dbReference type="EMBL" id="SEJ90804.1"/>
    </source>
</evidence>
<keyword evidence="1" id="KW-0812">Transmembrane</keyword>
<dbReference type="AlphaFoldDB" id="A0A975WCH2"/>
<evidence type="ECO:0000313" key="3">
    <source>
        <dbReference type="Proteomes" id="UP000182932"/>
    </source>
</evidence>
<dbReference type="RefSeq" id="WP_074837614.1">
    <property type="nucleotide sequence ID" value="NZ_CBDCHJ010000004.1"/>
</dbReference>
<sequence length="96" mass="9918">MIAVLTGISVVLALVIVLVVAYHLIGIFVALKRGADHLQNLADGLIKVRDDTAPLNGRVDGISARLEALAPPLLAANGNLAAIVGVARGMTAEKKE</sequence>
<keyword evidence="1" id="KW-0472">Membrane</keyword>
<dbReference type="Proteomes" id="UP000182932">
    <property type="component" value="Unassembled WGS sequence"/>
</dbReference>
<keyword evidence="3" id="KW-1185">Reference proteome</keyword>
<organism evidence="2 3">
    <name type="scientific">Marinovum algicola</name>
    <dbReference type="NCBI Taxonomy" id="42444"/>
    <lineage>
        <taxon>Bacteria</taxon>
        <taxon>Pseudomonadati</taxon>
        <taxon>Pseudomonadota</taxon>
        <taxon>Alphaproteobacteria</taxon>
        <taxon>Rhodobacterales</taxon>
        <taxon>Roseobacteraceae</taxon>
        <taxon>Marinovum</taxon>
    </lineage>
</organism>
<dbReference type="GeneID" id="80819637"/>
<evidence type="ECO:0008006" key="4">
    <source>
        <dbReference type="Google" id="ProtNLM"/>
    </source>
</evidence>
<protein>
    <recommendedName>
        <fullName evidence="4">DUF948 domain-containing protein</fullName>
    </recommendedName>
</protein>
<name>A0A975WCH2_9RHOB</name>
<keyword evidence="1" id="KW-1133">Transmembrane helix</keyword>
<reference evidence="2 3" key="1">
    <citation type="submission" date="2016-10" db="EMBL/GenBank/DDBJ databases">
        <authorList>
            <person name="Varghese N."/>
            <person name="Submissions S."/>
        </authorList>
    </citation>
    <scope>NUCLEOTIDE SEQUENCE [LARGE SCALE GENOMIC DNA]</scope>
    <source>
        <strain evidence="2 3">FF3</strain>
    </source>
</reference>